<feature type="region of interest" description="Disordered" evidence="1">
    <location>
        <begin position="1"/>
        <end position="51"/>
    </location>
</feature>
<dbReference type="Pfam" id="PF10693">
    <property type="entry name" value="DUF2499"/>
    <property type="match status" value="1"/>
</dbReference>
<dbReference type="PANTHER" id="PTHR33833">
    <property type="entry name" value="NUCLEOLAR-LIKE PROTEIN-RELATED"/>
    <property type="match status" value="1"/>
</dbReference>
<sequence length="185" mass="19924">MSATPFPSATLFSTRRPNSAAPPYQSPPLLRPRSLSSSNDPNQKSSSPLKPIPTKTLALVALIDYAATPSSASALDLVLSEPANALSLPTWAIHVSSVAEWITAMALVWQYGEKSGIESWKGLSWAMVPLLGGAFCACTWHFFYNSESLDFLVALQGALTIIGNSTMCFAAYRIYKSCQKSSENT</sequence>
<organism evidence="3 4">
    <name type="scientific">Acorus calamus</name>
    <name type="common">Sweet flag</name>
    <dbReference type="NCBI Taxonomy" id="4465"/>
    <lineage>
        <taxon>Eukaryota</taxon>
        <taxon>Viridiplantae</taxon>
        <taxon>Streptophyta</taxon>
        <taxon>Embryophyta</taxon>
        <taxon>Tracheophyta</taxon>
        <taxon>Spermatophyta</taxon>
        <taxon>Magnoliopsida</taxon>
        <taxon>Liliopsida</taxon>
        <taxon>Acoraceae</taxon>
        <taxon>Acorus</taxon>
    </lineage>
</organism>
<comment type="caution">
    <text evidence="3">The sequence shown here is derived from an EMBL/GenBank/DDBJ whole genome shotgun (WGS) entry which is preliminary data.</text>
</comment>
<feature type="compositionally biased region" description="Low complexity" evidence="1">
    <location>
        <begin position="31"/>
        <end position="48"/>
    </location>
</feature>
<evidence type="ECO:0000313" key="3">
    <source>
        <dbReference type="EMBL" id="KAK1286866.1"/>
    </source>
</evidence>
<accession>A0AAV9CD98</accession>
<keyword evidence="2" id="KW-1133">Transmembrane helix</keyword>
<protein>
    <recommendedName>
        <fullName evidence="5">Ycf49-like protein</fullName>
    </recommendedName>
</protein>
<proteinExistence type="predicted"/>
<keyword evidence="4" id="KW-1185">Reference proteome</keyword>
<reference evidence="3" key="2">
    <citation type="submission" date="2023-06" db="EMBL/GenBank/DDBJ databases">
        <authorList>
            <person name="Ma L."/>
            <person name="Liu K.-W."/>
            <person name="Li Z."/>
            <person name="Hsiao Y.-Y."/>
            <person name="Qi Y."/>
            <person name="Fu T."/>
            <person name="Tang G."/>
            <person name="Zhang D."/>
            <person name="Sun W.-H."/>
            <person name="Liu D.-K."/>
            <person name="Li Y."/>
            <person name="Chen G.-Z."/>
            <person name="Liu X.-D."/>
            <person name="Liao X.-Y."/>
            <person name="Jiang Y.-T."/>
            <person name="Yu X."/>
            <person name="Hao Y."/>
            <person name="Huang J."/>
            <person name="Zhao X.-W."/>
            <person name="Ke S."/>
            <person name="Chen Y.-Y."/>
            <person name="Wu W.-L."/>
            <person name="Hsu J.-L."/>
            <person name="Lin Y.-F."/>
            <person name="Huang M.-D."/>
            <person name="Li C.-Y."/>
            <person name="Huang L."/>
            <person name="Wang Z.-W."/>
            <person name="Zhao X."/>
            <person name="Zhong W.-Y."/>
            <person name="Peng D.-H."/>
            <person name="Ahmad S."/>
            <person name="Lan S."/>
            <person name="Zhang J.-S."/>
            <person name="Tsai W.-C."/>
            <person name="Van De Peer Y."/>
            <person name="Liu Z.-J."/>
        </authorList>
    </citation>
    <scope>NUCLEOTIDE SEQUENCE</scope>
    <source>
        <strain evidence="3">CP</strain>
        <tissue evidence="3">Leaves</tissue>
    </source>
</reference>
<dbReference type="Proteomes" id="UP001180020">
    <property type="component" value="Unassembled WGS sequence"/>
</dbReference>
<feature type="transmembrane region" description="Helical" evidence="2">
    <location>
        <begin position="123"/>
        <end position="143"/>
    </location>
</feature>
<dbReference type="AlphaFoldDB" id="A0AAV9CD98"/>
<feature type="compositionally biased region" description="Polar residues" evidence="1">
    <location>
        <begin position="1"/>
        <end position="17"/>
    </location>
</feature>
<evidence type="ECO:0000256" key="1">
    <source>
        <dbReference type="SAM" id="MobiDB-lite"/>
    </source>
</evidence>
<keyword evidence="2" id="KW-0812">Transmembrane</keyword>
<dbReference type="EMBL" id="JAUJYO010000020">
    <property type="protein sequence ID" value="KAK1286866.1"/>
    <property type="molecule type" value="Genomic_DNA"/>
</dbReference>
<dbReference type="PANTHER" id="PTHR33833:SF3">
    <property type="entry name" value="YCF49-LIKE PROTEIN"/>
    <property type="match status" value="1"/>
</dbReference>
<evidence type="ECO:0000313" key="4">
    <source>
        <dbReference type="Proteomes" id="UP001180020"/>
    </source>
</evidence>
<name>A0AAV9CD98_ACOCL</name>
<keyword evidence="2" id="KW-0472">Membrane</keyword>
<reference evidence="3" key="1">
    <citation type="journal article" date="2023" name="Nat. Commun.">
        <title>Diploid and tetraploid genomes of Acorus and the evolution of monocots.</title>
        <authorList>
            <person name="Ma L."/>
            <person name="Liu K.W."/>
            <person name="Li Z."/>
            <person name="Hsiao Y.Y."/>
            <person name="Qi Y."/>
            <person name="Fu T."/>
            <person name="Tang G.D."/>
            <person name="Zhang D."/>
            <person name="Sun W.H."/>
            <person name="Liu D.K."/>
            <person name="Li Y."/>
            <person name="Chen G.Z."/>
            <person name="Liu X.D."/>
            <person name="Liao X.Y."/>
            <person name="Jiang Y.T."/>
            <person name="Yu X."/>
            <person name="Hao Y."/>
            <person name="Huang J."/>
            <person name="Zhao X.W."/>
            <person name="Ke S."/>
            <person name="Chen Y.Y."/>
            <person name="Wu W.L."/>
            <person name="Hsu J.L."/>
            <person name="Lin Y.F."/>
            <person name="Huang M.D."/>
            <person name="Li C.Y."/>
            <person name="Huang L."/>
            <person name="Wang Z.W."/>
            <person name="Zhao X."/>
            <person name="Zhong W.Y."/>
            <person name="Peng D.H."/>
            <person name="Ahmad S."/>
            <person name="Lan S."/>
            <person name="Zhang J.S."/>
            <person name="Tsai W.C."/>
            <person name="Van de Peer Y."/>
            <person name="Liu Z.J."/>
        </authorList>
    </citation>
    <scope>NUCLEOTIDE SEQUENCE</scope>
    <source>
        <strain evidence="3">CP</strain>
    </source>
</reference>
<feature type="transmembrane region" description="Helical" evidence="2">
    <location>
        <begin position="149"/>
        <end position="172"/>
    </location>
</feature>
<gene>
    <name evidence="3" type="ORF">QJS10_CPB20g01562</name>
</gene>
<evidence type="ECO:0008006" key="5">
    <source>
        <dbReference type="Google" id="ProtNLM"/>
    </source>
</evidence>
<dbReference type="InterPro" id="IPR019634">
    <property type="entry name" value="Uncharacterised_Ycf49"/>
</dbReference>
<evidence type="ECO:0000256" key="2">
    <source>
        <dbReference type="SAM" id="Phobius"/>
    </source>
</evidence>